<dbReference type="SUPFAM" id="SSF49785">
    <property type="entry name" value="Galactose-binding domain-like"/>
    <property type="match status" value="1"/>
</dbReference>
<organism evidence="2 3">
    <name type="scientific">Cylicostephanus goldi</name>
    <name type="common">Nematode worm</name>
    <dbReference type="NCBI Taxonomy" id="71465"/>
    <lineage>
        <taxon>Eukaryota</taxon>
        <taxon>Metazoa</taxon>
        <taxon>Ecdysozoa</taxon>
        <taxon>Nematoda</taxon>
        <taxon>Chromadorea</taxon>
        <taxon>Rhabditida</taxon>
        <taxon>Rhabditina</taxon>
        <taxon>Rhabditomorpha</taxon>
        <taxon>Strongyloidea</taxon>
        <taxon>Strongylidae</taxon>
        <taxon>Cylicostephanus</taxon>
    </lineage>
</organism>
<protein>
    <recommendedName>
        <fullName evidence="1">FBA domain-containing protein</fullName>
    </recommendedName>
</protein>
<proteinExistence type="predicted"/>
<reference evidence="2 3" key="1">
    <citation type="submission" date="2018-11" db="EMBL/GenBank/DDBJ databases">
        <authorList>
            <consortium name="Pathogen Informatics"/>
        </authorList>
    </citation>
    <scope>NUCLEOTIDE SEQUENCE [LARGE SCALE GENOMIC DNA]</scope>
</reference>
<name>A0A3P7PWL8_CYLGO</name>
<dbReference type="EMBL" id="UYRV01107266">
    <property type="protein sequence ID" value="VDN23229.1"/>
    <property type="molecule type" value="Genomic_DNA"/>
</dbReference>
<dbReference type="Gene3D" id="2.60.120.260">
    <property type="entry name" value="Galactose-binding domain-like"/>
    <property type="match status" value="1"/>
</dbReference>
<accession>A0A3P7PWL8</accession>
<keyword evidence="3" id="KW-1185">Reference proteome</keyword>
<dbReference type="InterPro" id="IPR007397">
    <property type="entry name" value="F-box-assoc_dom"/>
</dbReference>
<sequence length="68" mass="8319">MDLVRPEITIRERTICRWDCPAEYELHVKLLKGDEKFDDINEDYEKRENAIYPRFRTAKRSWAQDEES</sequence>
<dbReference type="Proteomes" id="UP000271889">
    <property type="component" value="Unassembled WGS sequence"/>
</dbReference>
<dbReference type="AlphaFoldDB" id="A0A3P7PWL8"/>
<evidence type="ECO:0000313" key="2">
    <source>
        <dbReference type="EMBL" id="VDN23229.1"/>
    </source>
</evidence>
<evidence type="ECO:0000313" key="3">
    <source>
        <dbReference type="Proteomes" id="UP000271889"/>
    </source>
</evidence>
<evidence type="ECO:0000259" key="1">
    <source>
        <dbReference type="PROSITE" id="PS51114"/>
    </source>
</evidence>
<dbReference type="PROSITE" id="PS51114">
    <property type="entry name" value="FBA"/>
    <property type="match status" value="1"/>
</dbReference>
<dbReference type="OrthoDB" id="1107553at2759"/>
<gene>
    <name evidence="2" type="ORF">CGOC_LOCUS9524</name>
</gene>
<dbReference type="InterPro" id="IPR008979">
    <property type="entry name" value="Galactose-bd-like_sf"/>
</dbReference>
<feature type="domain" description="FBA" evidence="1">
    <location>
        <begin position="1"/>
        <end position="68"/>
    </location>
</feature>